<evidence type="ECO:0000313" key="2">
    <source>
        <dbReference type="EMBL" id="CAF1604039.1"/>
    </source>
</evidence>
<keyword evidence="4" id="KW-1185">Reference proteome</keyword>
<gene>
    <name evidence="2" type="ORF">JXQ802_LOCUS48642</name>
    <name evidence="1" type="ORF">PYM288_LOCUS32605</name>
</gene>
<comment type="caution">
    <text evidence="1">The sequence shown here is derived from an EMBL/GenBank/DDBJ whole genome shotgun (WGS) entry which is preliminary data.</text>
</comment>
<organism evidence="1 3">
    <name type="scientific">Rotaria sordida</name>
    <dbReference type="NCBI Taxonomy" id="392033"/>
    <lineage>
        <taxon>Eukaryota</taxon>
        <taxon>Metazoa</taxon>
        <taxon>Spiralia</taxon>
        <taxon>Gnathifera</taxon>
        <taxon>Rotifera</taxon>
        <taxon>Eurotatoria</taxon>
        <taxon>Bdelloidea</taxon>
        <taxon>Philodinida</taxon>
        <taxon>Philodinidae</taxon>
        <taxon>Rotaria</taxon>
    </lineage>
</organism>
<dbReference type="EMBL" id="CAJNOH010003979">
    <property type="protein sequence ID" value="CAF1355321.1"/>
    <property type="molecule type" value="Genomic_DNA"/>
</dbReference>
<sequence length="138" mass="16294">MIKQVLNKIIYSNREIRRFLVEFLHAIYQLLESNNIGQIQELSQQTLNDFNACMFYQNDSILSDDLIFKLLSMSMMIVDRIQRTRSRTIKQTILFADSAFTVSLFSHIVNHTIIRLQNAFYQLHDARINTNETDSEEE</sequence>
<dbReference type="Proteomes" id="UP000663854">
    <property type="component" value="Unassembled WGS sequence"/>
</dbReference>
<evidence type="ECO:0000313" key="3">
    <source>
        <dbReference type="Proteomes" id="UP000663854"/>
    </source>
</evidence>
<protein>
    <submittedName>
        <fullName evidence="1">Uncharacterized protein</fullName>
    </submittedName>
</protein>
<dbReference type="EMBL" id="CAJNOL010005371">
    <property type="protein sequence ID" value="CAF1604039.1"/>
    <property type="molecule type" value="Genomic_DNA"/>
</dbReference>
<dbReference type="AlphaFoldDB" id="A0A815HKK1"/>
<dbReference type="SUPFAM" id="SSF48452">
    <property type="entry name" value="TPR-like"/>
    <property type="match status" value="1"/>
</dbReference>
<proteinExistence type="predicted"/>
<evidence type="ECO:0000313" key="4">
    <source>
        <dbReference type="Proteomes" id="UP000663870"/>
    </source>
</evidence>
<evidence type="ECO:0000313" key="1">
    <source>
        <dbReference type="EMBL" id="CAF1355321.1"/>
    </source>
</evidence>
<dbReference type="InterPro" id="IPR011990">
    <property type="entry name" value="TPR-like_helical_dom_sf"/>
</dbReference>
<accession>A0A815HKK1</accession>
<name>A0A815HKK1_9BILA</name>
<dbReference type="Proteomes" id="UP000663870">
    <property type="component" value="Unassembled WGS sequence"/>
</dbReference>
<reference evidence="1" key="1">
    <citation type="submission" date="2021-02" db="EMBL/GenBank/DDBJ databases">
        <authorList>
            <person name="Nowell W R."/>
        </authorList>
    </citation>
    <scope>NUCLEOTIDE SEQUENCE</scope>
</reference>